<dbReference type="AlphaFoldDB" id="A0A8J3TXG1"/>
<reference evidence="3 4" key="1">
    <citation type="submission" date="2021-01" db="EMBL/GenBank/DDBJ databases">
        <title>Whole genome shotgun sequence of Planotetraspora mira NBRC 15435.</title>
        <authorList>
            <person name="Komaki H."/>
            <person name="Tamura T."/>
        </authorList>
    </citation>
    <scope>NUCLEOTIDE SEQUENCE [LARGE SCALE GENOMIC DNA]</scope>
    <source>
        <strain evidence="3 4">NBRC 15435</strain>
    </source>
</reference>
<comment type="similarity">
    <text evidence="1">Belongs to the YciI family.</text>
</comment>
<dbReference type="SUPFAM" id="SSF54909">
    <property type="entry name" value="Dimeric alpha+beta barrel"/>
    <property type="match status" value="1"/>
</dbReference>
<evidence type="ECO:0000259" key="2">
    <source>
        <dbReference type="Pfam" id="PF03795"/>
    </source>
</evidence>
<dbReference type="PANTHER" id="PTHR35174">
    <property type="entry name" value="BLL7171 PROTEIN-RELATED"/>
    <property type="match status" value="1"/>
</dbReference>
<name>A0A8J3TXG1_9ACTN</name>
<organism evidence="3 4">
    <name type="scientific">Planotetraspora mira</name>
    <dbReference type="NCBI Taxonomy" id="58121"/>
    <lineage>
        <taxon>Bacteria</taxon>
        <taxon>Bacillati</taxon>
        <taxon>Actinomycetota</taxon>
        <taxon>Actinomycetes</taxon>
        <taxon>Streptosporangiales</taxon>
        <taxon>Streptosporangiaceae</taxon>
        <taxon>Planotetraspora</taxon>
    </lineage>
</organism>
<accession>A0A8J3TXG1</accession>
<evidence type="ECO:0000313" key="4">
    <source>
        <dbReference type="Proteomes" id="UP000650628"/>
    </source>
</evidence>
<dbReference type="RefSeq" id="WP_203958068.1">
    <property type="nucleotide sequence ID" value="NZ_BOOO01000048.1"/>
</dbReference>
<dbReference type="Pfam" id="PF03795">
    <property type="entry name" value="YCII"/>
    <property type="match status" value="1"/>
</dbReference>
<dbReference type="InterPro" id="IPR011008">
    <property type="entry name" value="Dimeric_a/b-barrel"/>
</dbReference>
<dbReference type="InterPro" id="IPR005545">
    <property type="entry name" value="YCII"/>
</dbReference>
<comment type="caution">
    <text evidence="3">The sequence shown here is derived from an EMBL/GenBank/DDBJ whole genome shotgun (WGS) entry which is preliminary data.</text>
</comment>
<dbReference type="Gene3D" id="3.30.70.1060">
    <property type="entry name" value="Dimeric alpha+beta barrel"/>
    <property type="match status" value="1"/>
</dbReference>
<sequence>MKYVILIHSNPAAWDALSEAQKVEVGRRHLALTDDLAASGELIVTEALADPSLTRHVMVRDGRTVAGDGPFAEVKEHLAGFYLVDCDSMDRALAHAARLAPYGEIEVRPVMDLHAVLDV</sequence>
<dbReference type="PANTHER" id="PTHR35174:SF3">
    <property type="entry name" value="BLL7171 PROTEIN"/>
    <property type="match status" value="1"/>
</dbReference>
<dbReference type="Proteomes" id="UP000650628">
    <property type="component" value="Unassembled WGS sequence"/>
</dbReference>
<keyword evidence="4" id="KW-1185">Reference proteome</keyword>
<gene>
    <name evidence="3" type="ORF">Pmi06nite_77130</name>
</gene>
<dbReference type="EMBL" id="BOOO01000048">
    <property type="protein sequence ID" value="GII34271.1"/>
    <property type="molecule type" value="Genomic_DNA"/>
</dbReference>
<proteinExistence type="inferred from homology"/>
<protein>
    <recommendedName>
        <fullName evidence="2">YCII-related domain-containing protein</fullName>
    </recommendedName>
</protein>
<evidence type="ECO:0000256" key="1">
    <source>
        <dbReference type="ARBA" id="ARBA00007689"/>
    </source>
</evidence>
<evidence type="ECO:0000313" key="3">
    <source>
        <dbReference type="EMBL" id="GII34271.1"/>
    </source>
</evidence>
<feature type="domain" description="YCII-related" evidence="2">
    <location>
        <begin position="1"/>
        <end position="112"/>
    </location>
</feature>